<protein>
    <recommendedName>
        <fullName evidence="2">Amidohydrolase 3 domain-containing protein</fullName>
    </recommendedName>
</protein>
<evidence type="ECO:0008006" key="2">
    <source>
        <dbReference type="Google" id="ProtNLM"/>
    </source>
</evidence>
<dbReference type="GO" id="GO:0016810">
    <property type="term" value="F:hydrolase activity, acting on carbon-nitrogen (but not peptide) bonds"/>
    <property type="evidence" value="ECO:0007669"/>
    <property type="project" value="InterPro"/>
</dbReference>
<reference evidence="1" key="1">
    <citation type="journal article" date="2014" name="Front. Microbiol.">
        <title>High frequency of phylogenetically diverse reductive dehalogenase-homologous genes in deep subseafloor sedimentary metagenomes.</title>
        <authorList>
            <person name="Kawai M."/>
            <person name="Futagami T."/>
            <person name="Toyoda A."/>
            <person name="Takaki Y."/>
            <person name="Nishi S."/>
            <person name="Hori S."/>
            <person name="Arai W."/>
            <person name="Tsubouchi T."/>
            <person name="Morono Y."/>
            <person name="Uchiyama I."/>
            <person name="Ito T."/>
            <person name="Fujiyama A."/>
            <person name="Inagaki F."/>
            <person name="Takami H."/>
        </authorList>
    </citation>
    <scope>NUCLEOTIDE SEQUENCE</scope>
    <source>
        <strain evidence="1">Expedition CK06-06</strain>
    </source>
</reference>
<dbReference type="SUPFAM" id="SSF51338">
    <property type="entry name" value="Composite domain of metallo-dependent hydrolases"/>
    <property type="match status" value="1"/>
</dbReference>
<dbReference type="Gene3D" id="2.30.40.10">
    <property type="entry name" value="Urease, subunit C, domain 1"/>
    <property type="match status" value="1"/>
</dbReference>
<name>X1I2B6_9ZZZZ</name>
<feature type="non-terminal residue" evidence="1">
    <location>
        <position position="61"/>
    </location>
</feature>
<comment type="caution">
    <text evidence="1">The sequence shown here is derived from an EMBL/GenBank/DDBJ whole genome shotgun (WGS) entry which is preliminary data.</text>
</comment>
<dbReference type="AlphaFoldDB" id="X1I2B6"/>
<sequence length="61" mass="6619">MLFADLILKNGKVITIDKNETIVKAVAVKFGKIVAVGSNTEIERFVGEQTEIIDLSGKTVI</sequence>
<evidence type="ECO:0000313" key="1">
    <source>
        <dbReference type="EMBL" id="GAH75862.1"/>
    </source>
</evidence>
<dbReference type="EMBL" id="BARU01027685">
    <property type="protein sequence ID" value="GAH75862.1"/>
    <property type="molecule type" value="Genomic_DNA"/>
</dbReference>
<gene>
    <name evidence="1" type="ORF">S03H2_44289</name>
</gene>
<organism evidence="1">
    <name type="scientific">marine sediment metagenome</name>
    <dbReference type="NCBI Taxonomy" id="412755"/>
    <lineage>
        <taxon>unclassified sequences</taxon>
        <taxon>metagenomes</taxon>
        <taxon>ecological metagenomes</taxon>
    </lineage>
</organism>
<accession>X1I2B6</accession>
<dbReference type="InterPro" id="IPR011059">
    <property type="entry name" value="Metal-dep_hydrolase_composite"/>
</dbReference>
<proteinExistence type="predicted"/>